<dbReference type="Proteomes" id="UP000275408">
    <property type="component" value="Unassembled WGS sequence"/>
</dbReference>
<proteinExistence type="predicted"/>
<accession>A0A3M6UJH0</accession>
<evidence type="ECO:0008006" key="3">
    <source>
        <dbReference type="Google" id="ProtNLM"/>
    </source>
</evidence>
<name>A0A3M6UJH0_POCDA</name>
<comment type="caution">
    <text evidence="1">The sequence shown here is derived from an EMBL/GenBank/DDBJ whole genome shotgun (WGS) entry which is preliminary data.</text>
</comment>
<reference evidence="1 2" key="1">
    <citation type="journal article" date="2018" name="Sci. Rep.">
        <title>Comparative analysis of the Pocillopora damicornis genome highlights role of immune system in coral evolution.</title>
        <authorList>
            <person name="Cunning R."/>
            <person name="Bay R.A."/>
            <person name="Gillette P."/>
            <person name="Baker A.C."/>
            <person name="Traylor-Knowles N."/>
        </authorList>
    </citation>
    <scope>NUCLEOTIDE SEQUENCE [LARGE SCALE GENOMIC DNA]</scope>
    <source>
        <strain evidence="1">RSMAS</strain>
        <tissue evidence="1">Whole animal</tissue>
    </source>
</reference>
<gene>
    <name evidence="1" type="ORF">pdam_00000435</name>
</gene>
<keyword evidence="2" id="KW-1185">Reference proteome</keyword>
<evidence type="ECO:0000313" key="2">
    <source>
        <dbReference type="Proteomes" id="UP000275408"/>
    </source>
</evidence>
<dbReference type="STRING" id="46731.A0A3M6UJH0"/>
<dbReference type="EMBL" id="RCHS01001413">
    <property type="protein sequence ID" value="RMX53811.1"/>
    <property type="molecule type" value="Genomic_DNA"/>
</dbReference>
<dbReference type="OrthoDB" id="5947836at2759"/>
<evidence type="ECO:0000313" key="1">
    <source>
        <dbReference type="EMBL" id="RMX53811.1"/>
    </source>
</evidence>
<protein>
    <recommendedName>
        <fullName evidence="3">Reverse transcriptase domain-containing protein</fullName>
    </recommendedName>
</protein>
<dbReference type="AlphaFoldDB" id="A0A3M6UJH0"/>
<sequence length="241" mass="27824">MRSTPQLFKLPQSATFKCSSLFLNDDTKQRVKIKSKTECILFGTGSRLANANLSVNIDGKELTKVAKYKYLGVILDKSLPWNAYVNYFISKVSKKLGILGCTRGSISMHTAGIIYRSFILPVLDYCDTVWSCCRCINADNVEKLQRRAARIIMQTNSSDEALAHLRYETLGLRWETQALNLVKKCLNKRCPQFLMDYYSFNRDIVHRNTRQSNHLRFPSIKLEYTKKAFYYNGCEVFNHNL</sequence>
<organism evidence="1 2">
    <name type="scientific">Pocillopora damicornis</name>
    <name type="common">Cauliflower coral</name>
    <name type="synonym">Millepora damicornis</name>
    <dbReference type="NCBI Taxonomy" id="46731"/>
    <lineage>
        <taxon>Eukaryota</taxon>
        <taxon>Metazoa</taxon>
        <taxon>Cnidaria</taxon>
        <taxon>Anthozoa</taxon>
        <taxon>Hexacorallia</taxon>
        <taxon>Scleractinia</taxon>
        <taxon>Astrocoeniina</taxon>
        <taxon>Pocilloporidae</taxon>
        <taxon>Pocillopora</taxon>
    </lineage>
</organism>